<dbReference type="GO" id="GO:0005840">
    <property type="term" value="C:ribosome"/>
    <property type="evidence" value="ECO:0007669"/>
    <property type="project" value="UniProtKB-KW"/>
</dbReference>
<sequence>MLIFYIQFLIKTWFWLNIHFYRNILLYIYFLKYYKHFYYYMRTYSHNLLYVVPRQIIIYSYTTILFMLNYLLLQKHFFYFDQLKKRFISYWVYLWNFLIFPIVIINIVSSVIIYFQLLKFLLKKYLFIRIRAVKLFFKNKLIYCKNKKFINFKKVFSFNKIPLLINLTFITYYFLFYKYYGYYLSWYGLKNIKLLINRLILGSISTFSYYPWLNMTKFNKLIYLIPYNSLFIFKYNNFIYYKWNLFLIYFRISSSLLTLVIPLRTSIVMFYKKHIMLPYLSHQSILMYSYTSIYNRFLFFSFFQSWTTLHLSVNVIWLAVLVPRSYSTARIQFYYYYRKLLVYQRQITKYILNYYKFTIYELVKIQEYTLIRLILCSQFCFFKNFIELLFQRKFIFLNFYIISSLFIVLYPHDVISFIISINFFLFYKWQILYIDLRFNRFLYYSRFWTLRSHRLFPKQNSFRLPHWVIFYRFYFFEIPIYLEVDFLILSIILLNYYYANLLFYYYFSFKEIPYTVIRNHNWKLLN</sequence>
<reference evidence="2" key="1">
    <citation type="journal article" date="2021" name="Front. Mar. Sci.">
        <title>Molecular phylogenetic and evolutionary analyses of Euplotes species living in freshwater and marine habitats: a mitogenomic perspective.</title>
        <authorList>
            <person name="Huang N."/>
            <person name="Chen S."/>
            <person name="Miao M."/>
        </authorList>
    </citation>
    <scope>NUCLEOTIDE SEQUENCE</scope>
</reference>
<evidence type="ECO:0000256" key="1">
    <source>
        <dbReference type="SAM" id="Phobius"/>
    </source>
</evidence>
<organism evidence="2">
    <name type="scientific">Euplotes aediculatus</name>
    <name type="common">Ciliate</name>
    <dbReference type="NCBI Taxonomy" id="5940"/>
    <lineage>
        <taxon>Eukaryota</taxon>
        <taxon>Sar</taxon>
        <taxon>Alveolata</taxon>
        <taxon>Ciliophora</taxon>
        <taxon>Intramacronucleata</taxon>
        <taxon>Spirotrichea</taxon>
        <taxon>Hypotrichia</taxon>
        <taxon>Euplotida</taxon>
        <taxon>Euplotidae</taxon>
        <taxon>Euplotes</taxon>
    </lineage>
</organism>
<keyword evidence="2" id="KW-0689">Ribosomal protein</keyword>
<keyword evidence="1" id="KW-0812">Transmembrane</keyword>
<proteinExistence type="predicted"/>
<dbReference type="AlphaFoldDB" id="A0A8A9WN55"/>
<feature type="transmembrane region" description="Helical" evidence="1">
    <location>
        <begin position="221"/>
        <end position="240"/>
    </location>
</feature>
<keyword evidence="1" id="KW-0472">Membrane</keyword>
<feature type="transmembrane region" description="Helical" evidence="1">
    <location>
        <begin position="155"/>
        <end position="175"/>
    </location>
</feature>
<feature type="transmembrane region" description="Helical" evidence="1">
    <location>
        <begin position="417"/>
        <end position="436"/>
    </location>
</feature>
<keyword evidence="1" id="KW-1133">Transmembrane helix</keyword>
<geneLocation type="mitochondrion" evidence="2"/>
<keyword evidence="2" id="KW-0687">Ribonucleoprotein</keyword>
<gene>
    <name evidence="2" type="primary">rps4</name>
</gene>
<feature type="transmembrane region" description="Helical" evidence="1">
    <location>
        <begin position="51"/>
        <end position="73"/>
    </location>
</feature>
<evidence type="ECO:0000313" key="2">
    <source>
        <dbReference type="EMBL" id="QTT61044.1"/>
    </source>
</evidence>
<keyword evidence="2" id="KW-0496">Mitochondrion</keyword>
<feature type="transmembrane region" description="Helical" evidence="1">
    <location>
        <begin position="93"/>
        <end position="115"/>
    </location>
</feature>
<name>A0A8A9WN55_EUPAE</name>
<feature type="transmembrane region" description="Helical" evidence="1">
    <location>
        <begin position="394"/>
        <end position="411"/>
    </location>
</feature>
<feature type="transmembrane region" description="Helical" evidence="1">
    <location>
        <begin position="464"/>
        <end position="482"/>
    </location>
</feature>
<feature type="transmembrane region" description="Helical" evidence="1">
    <location>
        <begin position="195"/>
        <end position="212"/>
    </location>
</feature>
<protein>
    <submittedName>
        <fullName evidence="2">Ribosomal protein S4</fullName>
    </submittedName>
</protein>
<feature type="transmembrane region" description="Helical" evidence="1">
    <location>
        <begin position="488"/>
        <end position="507"/>
    </location>
</feature>
<feature type="transmembrane region" description="Helical" evidence="1">
    <location>
        <begin position="12"/>
        <end position="30"/>
    </location>
</feature>
<feature type="transmembrane region" description="Helical" evidence="1">
    <location>
        <begin position="246"/>
        <end position="264"/>
    </location>
</feature>
<dbReference type="EMBL" id="MT665958">
    <property type="protein sequence ID" value="QTT61044.1"/>
    <property type="molecule type" value="Genomic_DNA"/>
</dbReference>
<accession>A0A8A9WN55</accession>